<protein>
    <submittedName>
        <fullName evidence="3">XPB/Ssl2-like helicase family protein</fullName>
    </submittedName>
</protein>
<dbReference type="EMBL" id="PJNB01000001">
    <property type="protein sequence ID" value="PKW19336.1"/>
    <property type="molecule type" value="Genomic_DNA"/>
</dbReference>
<gene>
    <name evidence="3" type="ORF">A8926_7502</name>
</gene>
<feature type="domain" description="Helicase XPB/Ssl2 N-terminal" evidence="2">
    <location>
        <begin position="488"/>
        <end position="607"/>
    </location>
</feature>
<dbReference type="AlphaFoldDB" id="A0A2N3Y8T4"/>
<evidence type="ECO:0000313" key="3">
    <source>
        <dbReference type="EMBL" id="PKW19336.1"/>
    </source>
</evidence>
<organism evidence="3 4">
    <name type="scientific">Saccharopolyspora spinosa</name>
    <dbReference type="NCBI Taxonomy" id="60894"/>
    <lineage>
        <taxon>Bacteria</taxon>
        <taxon>Bacillati</taxon>
        <taxon>Actinomycetota</taxon>
        <taxon>Actinomycetes</taxon>
        <taxon>Pseudonocardiales</taxon>
        <taxon>Pseudonocardiaceae</taxon>
        <taxon>Saccharopolyspora</taxon>
    </lineage>
</organism>
<sequence>MESDLVQWLRDLGQDGLAAVLKNRPESAARSLSHLAAVLDSPGAVQRALERLDAGSSAVLEALCILGDGCTRGAIEQLLGNDPELDRALRVLREHALIRSVSQGAFQLAVPLRDARTAGLGRPVATLLRPHVSNTVRGIAEALGLTPAKRKADTVLQIEEFMRDPARVVAELAKTPGPTLELAMQLAHDDSVLGYAFGGPSQRRPEVRWLIDRGFLISQNQYASAGGPFEMPREIGLALRESADQPALRPEPAMPAIHLVDSIEIDKAALLAAIGFVDGVARLLEHCATNPLAQLQNGGIGLRVLKQVAKTLRTDQHEVRLWLETAAAAELLSIDGAGCIVPSNLADDWQQAPPARRYVKLVRAWWKQPAAAMFSKVMDKPDPALLPRPSAFDRLFRIDLLAELCRWETGSALGEPNLIGERLAWKRPVNYCCADCLVDPIQVNWSEAEAVGAIAHGALSALGRCVDDEEALLSAAAQLLPSAQETALLQADLTAVVAGTPSGQLAAMLNLLADPEGRDTASTWRFSPKSVRRAMDQGHTAEDLLGKLTSIAHTSVPQPLEYLIKDVGRRFGQLQVRNVRCCVLGAEALLLEVSGNRSLRELSLHVLAPTVLASSKPAKETLAALRKAGYAPVQQKIDGTVAVEQTVVDRPPLLVEQHYYRAAPEPPSQAELRELAEHLLAQPDKAPSGVALPGNPWIDMQIMPPGSLDEMTDPFDGLVPFLAERTALTDPELELLAEALEAGTDVEIEYRDENGRSTSGVITPDDVDEVYLDAFCHLREDDRQFRLDRIRSVAAVKRRRRTKS</sequence>
<dbReference type="Pfam" id="PF13280">
    <property type="entry name" value="WYL"/>
    <property type="match status" value="1"/>
</dbReference>
<name>A0A2N3Y8T4_SACSN</name>
<accession>A0A2N3Y8T4</accession>
<dbReference type="InterPro" id="IPR026881">
    <property type="entry name" value="WYL_dom"/>
</dbReference>
<comment type="caution">
    <text evidence="3">The sequence shown here is derived from an EMBL/GenBank/DDBJ whole genome shotgun (WGS) entry which is preliminary data.</text>
</comment>
<dbReference type="Proteomes" id="UP000233786">
    <property type="component" value="Unassembled WGS sequence"/>
</dbReference>
<evidence type="ECO:0000259" key="1">
    <source>
        <dbReference type="Pfam" id="PF13280"/>
    </source>
</evidence>
<keyword evidence="4" id="KW-1185">Reference proteome</keyword>
<dbReference type="STRING" id="994479.GCA_000194155_00663"/>
<dbReference type="Pfam" id="PF13625">
    <property type="entry name" value="Helicase_C_3"/>
    <property type="match status" value="1"/>
</dbReference>
<dbReference type="PROSITE" id="PS52050">
    <property type="entry name" value="WYL"/>
    <property type="match status" value="1"/>
</dbReference>
<dbReference type="OrthoDB" id="3415124at2"/>
<evidence type="ECO:0000313" key="4">
    <source>
        <dbReference type="Proteomes" id="UP000233786"/>
    </source>
</evidence>
<dbReference type="RefSeq" id="WP_101377043.1">
    <property type="nucleotide sequence ID" value="NZ_CP061007.1"/>
</dbReference>
<dbReference type="InterPro" id="IPR032830">
    <property type="entry name" value="XPB/Ssl2_N"/>
</dbReference>
<feature type="domain" description="WYL" evidence="1">
    <location>
        <begin position="733"/>
        <end position="793"/>
    </location>
</feature>
<dbReference type="GO" id="GO:0004386">
    <property type="term" value="F:helicase activity"/>
    <property type="evidence" value="ECO:0007669"/>
    <property type="project" value="UniProtKB-KW"/>
</dbReference>
<reference evidence="3" key="1">
    <citation type="submission" date="2017-12" db="EMBL/GenBank/DDBJ databases">
        <title>Sequencing the genomes of 1000 Actinobacteria strains.</title>
        <authorList>
            <person name="Klenk H.-P."/>
        </authorList>
    </citation>
    <scope>NUCLEOTIDE SEQUENCE [LARGE SCALE GENOMIC DNA]</scope>
    <source>
        <strain evidence="3">DSM 44228</strain>
    </source>
</reference>
<evidence type="ECO:0000259" key="2">
    <source>
        <dbReference type="Pfam" id="PF13625"/>
    </source>
</evidence>
<proteinExistence type="predicted"/>